<feature type="chain" id="PRO_5040794867" evidence="1">
    <location>
        <begin position="24"/>
        <end position="425"/>
    </location>
</feature>
<keyword evidence="1" id="KW-0732">Signal</keyword>
<dbReference type="Pfam" id="PF13433">
    <property type="entry name" value="Peripla_BP_5"/>
    <property type="match status" value="1"/>
</dbReference>
<organism evidence="2 3">
    <name type="scientific">Parasedimentitalea psychrophila</name>
    <dbReference type="NCBI Taxonomy" id="2997337"/>
    <lineage>
        <taxon>Bacteria</taxon>
        <taxon>Pseudomonadati</taxon>
        <taxon>Pseudomonadota</taxon>
        <taxon>Alphaproteobacteria</taxon>
        <taxon>Rhodobacterales</taxon>
        <taxon>Paracoccaceae</taxon>
        <taxon>Parasedimentitalea</taxon>
    </lineage>
</organism>
<reference evidence="2 3" key="1">
    <citation type="submission" date="2023-06" db="EMBL/GenBank/DDBJ databases">
        <title>Parasedimentitalea psychrophila sp. nov., a psychrophilic bacterium isolated from deep-sea sediment.</title>
        <authorList>
            <person name="Li A."/>
        </authorList>
    </citation>
    <scope>NUCLEOTIDE SEQUENCE [LARGE SCALE GENOMIC DNA]</scope>
    <source>
        <strain evidence="2 3">QS115</strain>
    </source>
</reference>
<dbReference type="InterPro" id="IPR017777">
    <property type="entry name" value="ABC_urea-bd_UrtA"/>
</dbReference>
<dbReference type="PANTHER" id="PTHR47628:SF1">
    <property type="entry name" value="ALIPHATIC AMIDASE EXPRESSION-REGULATING PROTEIN"/>
    <property type="match status" value="1"/>
</dbReference>
<dbReference type="NCBIfam" id="TIGR03407">
    <property type="entry name" value="urea_ABC_UrtA"/>
    <property type="match status" value="1"/>
</dbReference>
<evidence type="ECO:0000313" key="2">
    <source>
        <dbReference type="EMBL" id="WIY26131.1"/>
    </source>
</evidence>
<proteinExistence type="predicted"/>
<dbReference type="SUPFAM" id="SSF53822">
    <property type="entry name" value="Periplasmic binding protein-like I"/>
    <property type="match status" value="1"/>
</dbReference>
<keyword evidence="3" id="KW-1185">Reference proteome</keyword>
<dbReference type="Proteomes" id="UP001238334">
    <property type="component" value="Chromosome"/>
</dbReference>
<evidence type="ECO:0000313" key="3">
    <source>
        <dbReference type="Proteomes" id="UP001238334"/>
    </source>
</evidence>
<dbReference type="Gene3D" id="3.40.50.2300">
    <property type="match status" value="2"/>
</dbReference>
<evidence type="ECO:0000256" key="1">
    <source>
        <dbReference type="SAM" id="SignalP"/>
    </source>
</evidence>
<name>A0A9Y2P205_9RHOB</name>
<feature type="signal peptide" evidence="1">
    <location>
        <begin position="1"/>
        <end position="23"/>
    </location>
</feature>
<protein>
    <submittedName>
        <fullName evidence="2">Urea ABC transporter substrate-binding protein</fullName>
    </submittedName>
</protein>
<dbReference type="KEGG" id="ppso:QPJ95_04170"/>
<dbReference type="EMBL" id="CP127247">
    <property type="protein sequence ID" value="WIY26131.1"/>
    <property type="molecule type" value="Genomic_DNA"/>
</dbReference>
<dbReference type="AlphaFoldDB" id="A0A9Y2P205"/>
<dbReference type="InterPro" id="IPR028082">
    <property type="entry name" value="Peripla_BP_I"/>
</dbReference>
<gene>
    <name evidence="2" type="primary">urtA</name>
    <name evidence="2" type="ORF">QPJ95_04170</name>
</gene>
<dbReference type="CDD" id="cd06355">
    <property type="entry name" value="PBP1_FmdD-like"/>
    <property type="match status" value="1"/>
</dbReference>
<dbReference type="RefSeq" id="WP_270920862.1">
    <property type="nucleotide sequence ID" value="NZ_CP127247.1"/>
</dbReference>
<sequence length="425" mass="45890">MSFLKKTAASVLALSVMSGAALAGDTIKVGVLHSLSGTMAISETTLKDTMLMLIDEQNAKGGLLGKQLEAVVVDPASDWPLFAEKARELLSVHEVDVIFGNWTSVSRKSVLPVIEELNGLLFYPVQYEGEESSRNVFYTGAAPNQQAIPATDYFLEELGVEKFALLGTDYVYPRTTNNILAAYLKNKGIADSDIFVNYTPFGHSDWSKIVADVVALGADGKKVGVISTINGDANIGFYKELAAAGISADDIPVIAFSVGEEELSGLDTSNLIGHLAAWNYFQSADTEVNEAFVAKWRATMGEERVTNDPMEAHYIGFNMWINAATAAETTDVDAVRTAMYGQEFGNLTGGTAVMLPNHHLAKPVLIGEIQADGQFDIISQTDEVNGDAWTDFLPESSVLVSDWKELGCGMYNTTTKTCVQTLSNY</sequence>
<dbReference type="FunFam" id="3.40.50.2300:FF:000097">
    <property type="entry name" value="Branched-chain amino acid ABC transporter substrate-binding protein"/>
    <property type="match status" value="1"/>
</dbReference>
<dbReference type="PANTHER" id="PTHR47628">
    <property type="match status" value="1"/>
</dbReference>
<accession>A0A9Y2P205</accession>